<evidence type="ECO:0000256" key="8">
    <source>
        <dbReference type="ARBA" id="ARBA00023077"/>
    </source>
</evidence>
<accession>T1A0U8</accession>
<feature type="domain" description="TonB-dependent receptor-like beta-barrel" evidence="11">
    <location>
        <begin position="5"/>
        <end position="175"/>
    </location>
</feature>
<proteinExistence type="predicted"/>
<keyword evidence="4" id="KW-0812">Transmembrane</keyword>
<keyword evidence="12" id="KW-0675">Receptor</keyword>
<keyword evidence="3" id="KW-0410">Iron transport</keyword>
<evidence type="ECO:0000256" key="2">
    <source>
        <dbReference type="ARBA" id="ARBA00022448"/>
    </source>
</evidence>
<evidence type="ECO:0000256" key="4">
    <source>
        <dbReference type="ARBA" id="ARBA00022692"/>
    </source>
</evidence>
<organism evidence="12">
    <name type="scientific">mine drainage metagenome</name>
    <dbReference type="NCBI Taxonomy" id="410659"/>
    <lineage>
        <taxon>unclassified sequences</taxon>
        <taxon>metagenomes</taxon>
        <taxon>ecological metagenomes</taxon>
    </lineage>
</organism>
<protein>
    <submittedName>
        <fullName evidence="12">TonB-dependent receptor</fullName>
    </submittedName>
</protein>
<evidence type="ECO:0000256" key="6">
    <source>
        <dbReference type="ARBA" id="ARBA00023004"/>
    </source>
</evidence>
<feature type="non-terminal residue" evidence="12">
    <location>
        <position position="189"/>
    </location>
</feature>
<dbReference type="Gene3D" id="2.40.170.20">
    <property type="entry name" value="TonB-dependent receptor, beta-barrel domain"/>
    <property type="match status" value="1"/>
</dbReference>
<dbReference type="Pfam" id="PF00593">
    <property type="entry name" value="TonB_dep_Rec_b-barrel"/>
    <property type="match status" value="1"/>
</dbReference>
<evidence type="ECO:0000259" key="11">
    <source>
        <dbReference type="Pfam" id="PF00593"/>
    </source>
</evidence>
<dbReference type="GO" id="GO:0015344">
    <property type="term" value="F:siderophore uptake transmembrane transporter activity"/>
    <property type="evidence" value="ECO:0007669"/>
    <property type="project" value="TreeGrafter"/>
</dbReference>
<dbReference type="AlphaFoldDB" id="T1A0U8"/>
<dbReference type="EMBL" id="AUZZ01008921">
    <property type="protein sequence ID" value="EQD35450.1"/>
    <property type="molecule type" value="Genomic_DNA"/>
</dbReference>
<keyword evidence="5" id="KW-0732">Signal</keyword>
<evidence type="ECO:0000256" key="5">
    <source>
        <dbReference type="ARBA" id="ARBA00022729"/>
    </source>
</evidence>
<reference evidence="12" key="1">
    <citation type="submission" date="2013-08" db="EMBL/GenBank/DDBJ databases">
        <authorList>
            <person name="Mendez C."/>
            <person name="Richter M."/>
            <person name="Ferrer M."/>
            <person name="Sanchez J."/>
        </authorList>
    </citation>
    <scope>NUCLEOTIDE SEQUENCE</scope>
</reference>
<evidence type="ECO:0000256" key="3">
    <source>
        <dbReference type="ARBA" id="ARBA00022496"/>
    </source>
</evidence>
<evidence type="ECO:0000256" key="9">
    <source>
        <dbReference type="ARBA" id="ARBA00023136"/>
    </source>
</evidence>
<dbReference type="SUPFAM" id="SSF56935">
    <property type="entry name" value="Porins"/>
    <property type="match status" value="1"/>
</dbReference>
<comment type="caution">
    <text evidence="12">The sequence shown here is derived from an EMBL/GenBank/DDBJ whole genome shotgun (WGS) entry which is preliminary data.</text>
</comment>
<keyword evidence="2" id="KW-0813">Transport</keyword>
<dbReference type="PANTHER" id="PTHR32552">
    <property type="entry name" value="FERRICHROME IRON RECEPTOR-RELATED"/>
    <property type="match status" value="1"/>
</dbReference>
<evidence type="ECO:0000256" key="10">
    <source>
        <dbReference type="ARBA" id="ARBA00023237"/>
    </source>
</evidence>
<dbReference type="InterPro" id="IPR039426">
    <property type="entry name" value="TonB-dep_rcpt-like"/>
</dbReference>
<keyword evidence="10" id="KW-0998">Cell outer membrane</keyword>
<keyword evidence="9" id="KW-0472">Membrane</keyword>
<evidence type="ECO:0000256" key="1">
    <source>
        <dbReference type="ARBA" id="ARBA00004571"/>
    </source>
</evidence>
<gene>
    <name evidence="12" type="ORF">B2A_12367</name>
</gene>
<sequence>MREVYASVDFFDMLLSDETITYSTANNPNLTYFGYGSATYKGVDLSLRADFSRHWNGFANFGYLDTRWNEFKSAFSPSGTRPTGYGLPVPNSPKDTVNAGATYRFRLPVGRIRATLWDQYVGARYLFNKNTGLPSNLTNPAYNLVNLSITAHTHWFNHLIPGVRGSTLAVQVLNLTNKEYNSTEYVSSG</sequence>
<name>T1A0U8_9ZZZZ</name>
<dbReference type="InterPro" id="IPR036942">
    <property type="entry name" value="Beta-barrel_TonB_sf"/>
</dbReference>
<reference evidence="12" key="2">
    <citation type="journal article" date="2014" name="ISME J.">
        <title>Microbial stratification in low pH oxic and suboxic macroscopic growths along an acid mine drainage.</title>
        <authorList>
            <person name="Mendez-Garcia C."/>
            <person name="Mesa V."/>
            <person name="Sprenger R.R."/>
            <person name="Richter M."/>
            <person name="Diez M.S."/>
            <person name="Solano J."/>
            <person name="Bargiela R."/>
            <person name="Golyshina O.V."/>
            <person name="Manteca A."/>
            <person name="Ramos J.L."/>
            <person name="Gallego J.R."/>
            <person name="Llorente I."/>
            <person name="Martins Dos Santos V.A."/>
            <person name="Jensen O.N."/>
            <person name="Pelaez A.I."/>
            <person name="Sanchez J."/>
            <person name="Ferrer M."/>
        </authorList>
    </citation>
    <scope>NUCLEOTIDE SEQUENCE</scope>
</reference>
<evidence type="ECO:0000313" key="12">
    <source>
        <dbReference type="EMBL" id="EQD35450.1"/>
    </source>
</evidence>
<dbReference type="InterPro" id="IPR000531">
    <property type="entry name" value="Beta-barrel_TonB"/>
</dbReference>
<dbReference type="GO" id="GO:0009279">
    <property type="term" value="C:cell outer membrane"/>
    <property type="evidence" value="ECO:0007669"/>
    <property type="project" value="UniProtKB-SubCell"/>
</dbReference>
<keyword evidence="6" id="KW-0408">Iron</keyword>
<evidence type="ECO:0000256" key="7">
    <source>
        <dbReference type="ARBA" id="ARBA00023065"/>
    </source>
</evidence>
<keyword evidence="8" id="KW-0798">TonB box</keyword>
<keyword evidence="7" id="KW-0406">Ion transport</keyword>
<comment type="subcellular location">
    <subcellularLocation>
        <location evidence="1">Cell outer membrane</location>
        <topology evidence="1">Multi-pass membrane protein</topology>
    </subcellularLocation>
</comment>
<dbReference type="PANTHER" id="PTHR32552:SF68">
    <property type="entry name" value="FERRICHROME OUTER MEMBRANE TRANSPORTER_PHAGE RECEPTOR"/>
    <property type="match status" value="1"/>
</dbReference>